<keyword evidence="1" id="KW-1133">Transmembrane helix</keyword>
<keyword evidence="1" id="KW-0812">Transmembrane</keyword>
<name>A0A0R1W1S5_9LACO</name>
<organism evidence="2 3">
    <name type="scientific">Paucilactobacillus suebicus DSM 5007 = KCTC 3549</name>
    <dbReference type="NCBI Taxonomy" id="1423807"/>
    <lineage>
        <taxon>Bacteria</taxon>
        <taxon>Bacillati</taxon>
        <taxon>Bacillota</taxon>
        <taxon>Bacilli</taxon>
        <taxon>Lactobacillales</taxon>
        <taxon>Lactobacillaceae</taxon>
        <taxon>Paucilactobacillus</taxon>
    </lineage>
</organism>
<gene>
    <name evidence="2" type="ORF">FD16_GL000588</name>
</gene>
<accession>A0A0R1W1S5</accession>
<proteinExistence type="predicted"/>
<dbReference type="eggNOG" id="ENOG5032ZEG">
    <property type="taxonomic scope" value="Bacteria"/>
</dbReference>
<sequence length="169" mass="20142">MNEKTEKIGQQLYTDKYFEHGHWLLKIEQTLVALIGWVCVVVPIIITARSYIGLQTGRIKPWWSYSEGFFEIKFIGILLLFCFAMVLVYSVFMTIIQNRKRDRLVEQWPTFDPIGQHEREDEVSDFFDQQFGSPEFCHSVRFYEVKPEQNLDTHEIKDLFKEQHSNEIN</sequence>
<feature type="transmembrane region" description="Helical" evidence="1">
    <location>
        <begin position="72"/>
        <end position="96"/>
    </location>
</feature>
<dbReference type="PATRIC" id="fig|1423807.3.peg.597"/>
<dbReference type="RefSeq" id="WP_010622995.1">
    <property type="nucleotide sequence ID" value="NZ_AZGF01000016.1"/>
</dbReference>
<dbReference type="OrthoDB" id="5244771at2"/>
<evidence type="ECO:0000313" key="3">
    <source>
        <dbReference type="Proteomes" id="UP000051820"/>
    </source>
</evidence>
<reference evidence="2 3" key="1">
    <citation type="journal article" date="2015" name="Genome Announc.">
        <title>Expanding the biotechnology potential of lactobacilli through comparative genomics of 213 strains and associated genera.</title>
        <authorList>
            <person name="Sun Z."/>
            <person name="Harris H.M."/>
            <person name="McCann A."/>
            <person name="Guo C."/>
            <person name="Argimon S."/>
            <person name="Zhang W."/>
            <person name="Yang X."/>
            <person name="Jeffery I.B."/>
            <person name="Cooney J.C."/>
            <person name="Kagawa T.F."/>
            <person name="Liu W."/>
            <person name="Song Y."/>
            <person name="Salvetti E."/>
            <person name="Wrobel A."/>
            <person name="Rasinkangas P."/>
            <person name="Parkhill J."/>
            <person name="Rea M.C."/>
            <person name="O'Sullivan O."/>
            <person name="Ritari J."/>
            <person name="Douillard F.P."/>
            <person name="Paul Ross R."/>
            <person name="Yang R."/>
            <person name="Briner A.E."/>
            <person name="Felis G.E."/>
            <person name="de Vos W.M."/>
            <person name="Barrangou R."/>
            <person name="Klaenhammer T.R."/>
            <person name="Caufield P.W."/>
            <person name="Cui Y."/>
            <person name="Zhang H."/>
            <person name="O'Toole P.W."/>
        </authorList>
    </citation>
    <scope>NUCLEOTIDE SEQUENCE [LARGE SCALE GENOMIC DNA]</scope>
    <source>
        <strain evidence="2 3">DSM 5007</strain>
    </source>
</reference>
<protein>
    <submittedName>
        <fullName evidence="2">Uncharacterized protein</fullName>
    </submittedName>
</protein>
<dbReference type="EMBL" id="AZGF01000016">
    <property type="protein sequence ID" value="KRM11671.1"/>
    <property type="molecule type" value="Genomic_DNA"/>
</dbReference>
<feature type="transmembrane region" description="Helical" evidence="1">
    <location>
        <begin position="31"/>
        <end position="52"/>
    </location>
</feature>
<keyword evidence="1" id="KW-0472">Membrane</keyword>
<dbReference type="STRING" id="1423807.FD16_GL000588"/>
<dbReference type="Proteomes" id="UP000051820">
    <property type="component" value="Unassembled WGS sequence"/>
</dbReference>
<dbReference type="AlphaFoldDB" id="A0A0R1W1S5"/>
<evidence type="ECO:0000256" key="1">
    <source>
        <dbReference type="SAM" id="Phobius"/>
    </source>
</evidence>
<comment type="caution">
    <text evidence="2">The sequence shown here is derived from an EMBL/GenBank/DDBJ whole genome shotgun (WGS) entry which is preliminary data.</text>
</comment>
<evidence type="ECO:0000313" key="2">
    <source>
        <dbReference type="EMBL" id="KRM11671.1"/>
    </source>
</evidence>
<keyword evidence="3" id="KW-1185">Reference proteome</keyword>